<dbReference type="PANTHER" id="PTHR21055">
    <property type="entry name" value="PROTEIN PHOSPHATASE 1 REGULATORY SUBUNIT 36"/>
    <property type="match status" value="1"/>
</dbReference>
<dbReference type="Pfam" id="PF14895">
    <property type="entry name" value="PPPI_inhib"/>
    <property type="match status" value="1"/>
</dbReference>
<keyword evidence="2" id="KW-1185">Reference proteome</keyword>
<comment type="caution">
    <text evidence="1">The sequence shown here is derived from an EMBL/GenBank/DDBJ whole genome shotgun (WGS) entry which is preliminary data.</text>
</comment>
<dbReference type="AlphaFoldDB" id="A0A9P0VU63"/>
<dbReference type="PANTHER" id="PTHR21055:SF3">
    <property type="entry name" value="PROTEIN PHOSPHATASE 1 REGULATORY SUBUNIT 36"/>
    <property type="match status" value="1"/>
</dbReference>
<dbReference type="OrthoDB" id="6724830at2759"/>
<organism evidence="1 2">
    <name type="scientific">Acanthoscelides obtectus</name>
    <name type="common">Bean weevil</name>
    <name type="synonym">Bruchus obtectus</name>
    <dbReference type="NCBI Taxonomy" id="200917"/>
    <lineage>
        <taxon>Eukaryota</taxon>
        <taxon>Metazoa</taxon>
        <taxon>Ecdysozoa</taxon>
        <taxon>Arthropoda</taxon>
        <taxon>Hexapoda</taxon>
        <taxon>Insecta</taxon>
        <taxon>Pterygota</taxon>
        <taxon>Neoptera</taxon>
        <taxon>Endopterygota</taxon>
        <taxon>Coleoptera</taxon>
        <taxon>Polyphaga</taxon>
        <taxon>Cucujiformia</taxon>
        <taxon>Chrysomeloidea</taxon>
        <taxon>Chrysomelidae</taxon>
        <taxon>Bruchinae</taxon>
        <taxon>Bruchini</taxon>
        <taxon>Acanthoscelides</taxon>
    </lineage>
</organism>
<protein>
    <submittedName>
        <fullName evidence="1">Uncharacterized protein</fullName>
    </submittedName>
</protein>
<sequence length="244" mass="28519">MNNRNNVSLSDKDRRIFETFVVMSERVVYVALTRKYLSLIEKELNRMLRTDNFNPIMRHQNIAYVATPEEERILLGKVCATECKLYQRSPVIQELILDQHDYRMLAIGVADMGQYDNRQNYLEIAYAAPEELLEPLGVPVGILGIPRKYFDATLKPRELSTTRRDSIMKPIPEFLIPKRKVFQETICETLPEKRCQFQETKETKENRKRQCKMWREYIENHGTLLAILTAPSEMSTSAITLSLK</sequence>
<name>A0A9P0VU63_ACAOB</name>
<reference evidence="1" key="1">
    <citation type="submission" date="2022-03" db="EMBL/GenBank/DDBJ databases">
        <authorList>
            <person name="Sayadi A."/>
        </authorList>
    </citation>
    <scope>NUCLEOTIDE SEQUENCE</scope>
</reference>
<proteinExistence type="predicted"/>
<gene>
    <name evidence="1" type="ORF">ACAOBT_LOCUS37974</name>
</gene>
<dbReference type="GO" id="GO:0019902">
    <property type="term" value="F:phosphatase binding"/>
    <property type="evidence" value="ECO:0007669"/>
    <property type="project" value="InterPro"/>
</dbReference>
<accession>A0A9P0VU63</accession>
<dbReference type="Proteomes" id="UP001152888">
    <property type="component" value="Unassembled WGS sequence"/>
</dbReference>
<dbReference type="EMBL" id="CAKOFQ010011220">
    <property type="protein sequence ID" value="CAH2020601.1"/>
    <property type="molecule type" value="Genomic_DNA"/>
</dbReference>
<evidence type="ECO:0000313" key="2">
    <source>
        <dbReference type="Proteomes" id="UP001152888"/>
    </source>
</evidence>
<evidence type="ECO:0000313" key="1">
    <source>
        <dbReference type="EMBL" id="CAH2020601.1"/>
    </source>
</evidence>
<dbReference type="InterPro" id="IPR026142">
    <property type="entry name" value="Pro_pase_1_reg_su_36"/>
</dbReference>